<keyword evidence="2" id="KW-1185">Reference proteome</keyword>
<sequence length="76" mass="8326">MQITVRQAQKIAAIMGAVARGHSGYTDALRDVSWFLDAVVAEGRPHTVVSRSASELWAVVDAWPWPRPGKPKDNAE</sequence>
<dbReference type="EMBL" id="QFKX01000006">
    <property type="protein sequence ID" value="PWH05292.1"/>
    <property type="molecule type" value="Genomic_DNA"/>
</dbReference>
<reference evidence="1 2" key="1">
    <citation type="submission" date="2018-05" db="EMBL/GenBank/DDBJ databases">
        <title>Brachybacterium sp. M1HQ-2T, whole genome shotgun sequence.</title>
        <authorList>
            <person name="Tuo L."/>
        </authorList>
    </citation>
    <scope>NUCLEOTIDE SEQUENCE [LARGE SCALE GENOMIC DNA]</scope>
    <source>
        <strain evidence="1 2">M1HQ-2</strain>
    </source>
</reference>
<dbReference type="OrthoDB" id="5146736at2"/>
<evidence type="ECO:0000313" key="1">
    <source>
        <dbReference type="EMBL" id="PWH05292.1"/>
    </source>
</evidence>
<dbReference type="Proteomes" id="UP000245590">
    <property type="component" value="Unassembled WGS sequence"/>
</dbReference>
<dbReference type="RefSeq" id="WP_109276753.1">
    <property type="nucleotide sequence ID" value="NZ_QFKX01000006.1"/>
</dbReference>
<protein>
    <submittedName>
        <fullName evidence="1">Uncharacterized protein</fullName>
    </submittedName>
</protein>
<accession>A0A2U2RHE4</accession>
<proteinExistence type="predicted"/>
<comment type="caution">
    <text evidence="1">The sequence shown here is derived from an EMBL/GenBank/DDBJ whole genome shotgun (WGS) entry which is preliminary data.</text>
</comment>
<gene>
    <name evidence="1" type="ORF">DEO23_14595</name>
</gene>
<name>A0A2U2RHE4_9MICO</name>
<dbReference type="AlphaFoldDB" id="A0A2U2RHE4"/>
<evidence type="ECO:0000313" key="2">
    <source>
        <dbReference type="Proteomes" id="UP000245590"/>
    </source>
</evidence>
<organism evidence="1 2">
    <name type="scientific">Brachybacterium endophyticum</name>
    <dbReference type="NCBI Taxonomy" id="2182385"/>
    <lineage>
        <taxon>Bacteria</taxon>
        <taxon>Bacillati</taxon>
        <taxon>Actinomycetota</taxon>
        <taxon>Actinomycetes</taxon>
        <taxon>Micrococcales</taxon>
        <taxon>Dermabacteraceae</taxon>
        <taxon>Brachybacterium</taxon>
    </lineage>
</organism>